<dbReference type="SUPFAM" id="SSF55729">
    <property type="entry name" value="Acyl-CoA N-acyltransferases (Nat)"/>
    <property type="match status" value="1"/>
</dbReference>
<dbReference type="EMBL" id="VDMB01000021">
    <property type="protein sequence ID" value="TYT73766.1"/>
    <property type="molecule type" value="Genomic_DNA"/>
</dbReference>
<dbReference type="Gene3D" id="3.40.630.30">
    <property type="match status" value="1"/>
</dbReference>
<dbReference type="Pfam" id="PF00583">
    <property type="entry name" value="Acetyltransf_1"/>
    <property type="match status" value="1"/>
</dbReference>
<organism evidence="2 3">
    <name type="scientific">Desulfobotulus mexicanus</name>
    <dbReference type="NCBI Taxonomy" id="2586642"/>
    <lineage>
        <taxon>Bacteria</taxon>
        <taxon>Pseudomonadati</taxon>
        <taxon>Thermodesulfobacteriota</taxon>
        <taxon>Desulfobacteria</taxon>
        <taxon>Desulfobacterales</taxon>
        <taxon>Desulfobacteraceae</taxon>
        <taxon>Desulfobotulus</taxon>
    </lineage>
</organism>
<feature type="domain" description="N-acetyltransferase" evidence="1">
    <location>
        <begin position="38"/>
        <end position="193"/>
    </location>
</feature>
<reference evidence="2 3" key="1">
    <citation type="submission" date="2019-06" db="EMBL/GenBank/DDBJ databases">
        <title>Desulfobotulus mexicanus sp. nov., a novel sulfate-reducing bacterium isolated from the sediment of an alkaline crater lake in Mexico.</title>
        <authorList>
            <person name="Hirschler-Rea A."/>
        </authorList>
    </citation>
    <scope>NUCLEOTIDE SEQUENCE [LARGE SCALE GENOMIC DNA]</scope>
    <source>
        <strain evidence="2 3">PAR22N</strain>
    </source>
</reference>
<dbReference type="InterPro" id="IPR000182">
    <property type="entry name" value="GNAT_dom"/>
</dbReference>
<accession>A0A5S5MDF2</accession>
<keyword evidence="3" id="KW-1185">Reference proteome</keyword>
<keyword evidence="2" id="KW-0808">Transferase</keyword>
<dbReference type="AlphaFoldDB" id="A0A5S5MDF2"/>
<dbReference type="CDD" id="cd04301">
    <property type="entry name" value="NAT_SF"/>
    <property type="match status" value="1"/>
</dbReference>
<name>A0A5S5MDF2_9BACT</name>
<evidence type="ECO:0000313" key="2">
    <source>
        <dbReference type="EMBL" id="TYT73766.1"/>
    </source>
</evidence>
<dbReference type="InterPro" id="IPR016181">
    <property type="entry name" value="Acyl_CoA_acyltransferase"/>
</dbReference>
<comment type="caution">
    <text evidence="2">The sequence shown here is derived from an EMBL/GenBank/DDBJ whole genome shotgun (WGS) entry which is preliminary data.</text>
</comment>
<gene>
    <name evidence="2" type="ORF">FIM25_13575</name>
</gene>
<evidence type="ECO:0000313" key="3">
    <source>
        <dbReference type="Proteomes" id="UP000321899"/>
    </source>
</evidence>
<dbReference type="Proteomes" id="UP000321899">
    <property type="component" value="Unassembled WGS sequence"/>
</dbReference>
<sequence>MISPLPLQRGSGVQTPSAVAILPVKMPAAMLDFTILTADNFHMFEKDILASEEIFPENIRESSESCLGTLESTGGMGLVAFFQDRYLGNALGFQPLGDVFTDLKLHEVYGEKRVNLIYLSNIVTLPEFQHKGFGRQLLKAFVDAAEKAGFNRVGGHFRCNGSLKNFKALGGQELASFDNWYDTGETYTYCDLALGDCRPA</sequence>
<proteinExistence type="predicted"/>
<protein>
    <submittedName>
        <fullName evidence="2">GNAT family N-acetyltransferase</fullName>
    </submittedName>
</protein>
<dbReference type="PROSITE" id="PS51186">
    <property type="entry name" value="GNAT"/>
    <property type="match status" value="1"/>
</dbReference>
<dbReference type="OrthoDB" id="9788850at2"/>
<dbReference type="GO" id="GO:0016747">
    <property type="term" value="F:acyltransferase activity, transferring groups other than amino-acyl groups"/>
    <property type="evidence" value="ECO:0007669"/>
    <property type="project" value="InterPro"/>
</dbReference>
<evidence type="ECO:0000259" key="1">
    <source>
        <dbReference type="PROSITE" id="PS51186"/>
    </source>
</evidence>